<feature type="compositionally biased region" description="Basic and acidic residues" evidence="9">
    <location>
        <begin position="679"/>
        <end position="691"/>
    </location>
</feature>
<reference evidence="11 12" key="1">
    <citation type="journal article" date="2023" name="G3 (Bethesda)">
        <title>A high-quality reference genome for the fission yeast Schizosaccharomyces osmophilus.</title>
        <authorList>
            <person name="Jia G.S."/>
            <person name="Zhang W.C."/>
            <person name="Liang Y."/>
            <person name="Liu X.H."/>
            <person name="Rhind N."/>
            <person name="Pidoux A."/>
            <person name="Brysch-Herzberg M."/>
            <person name="Du L.L."/>
        </authorList>
    </citation>
    <scope>NUCLEOTIDE SEQUENCE [LARGE SCALE GENOMIC DNA]</scope>
    <source>
        <strain evidence="11 12">CBS 15793</strain>
    </source>
</reference>
<dbReference type="Pfam" id="PF26547">
    <property type="entry name" value="PDZD8_N"/>
    <property type="match status" value="1"/>
</dbReference>
<feature type="compositionally biased region" description="Polar residues" evidence="9">
    <location>
        <begin position="641"/>
        <end position="653"/>
    </location>
</feature>
<dbReference type="GO" id="GO:0032865">
    <property type="term" value="C:ERMES complex"/>
    <property type="evidence" value="ECO:0007669"/>
    <property type="project" value="TreeGrafter"/>
</dbReference>
<gene>
    <name evidence="11" type="primary">nvj2</name>
    <name evidence="11" type="ORF">SOMG_02132</name>
</gene>
<keyword evidence="4" id="KW-0256">Endoplasmic reticulum</keyword>
<feature type="region of interest" description="Disordered" evidence="9">
    <location>
        <begin position="423"/>
        <end position="453"/>
    </location>
</feature>
<evidence type="ECO:0000259" key="10">
    <source>
        <dbReference type="PROSITE" id="PS51847"/>
    </source>
</evidence>
<feature type="compositionally biased region" description="Polar residues" evidence="9">
    <location>
        <begin position="483"/>
        <end position="515"/>
    </location>
</feature>
<dbReference type="PANTHER" id="PTHR13466">
    <property type="entry name" value="TEX2 PROTEIN-RELATED"/>
    <property type="match status" value="1"/>
</dbReference>
<feature type="domain" description="SMP-LTD" evidence="10">
    <location>
        <begin position="214"/>
        <end position="405"/>
    </location>
</feature>
<keyword evidence="12" id="KW-1185">Reference proteome</keyword>
<evidence type="ECO:0000256" key="5">
    <source>
        <dbReference type="ARBA" id="ARBA00022989"/>
    </source>
</evidence>
<keyword evidence="7" id="KW-0446">Lipid-binding</keyword>
<evidence type="ECO:0000256" key="4">
    <source>
        <dbReference type="ARBA" id="ARBA00022824"/>
    </source>
</evidence>
<keyword evidence="5" id="KW-1133">Transmembrane helix</keyword>
<dbReference type="InterPro" id="IPR031468">
    <property type="entry name" value="SMP_LBD"/>
</dbReference>
<dbReference type="RefSeq" id="XP_056036409.1">
    <property type="nucleotide sequence ID" value="XM_056180924.1"/>
</dbReference>
<dbReference type="KEGG" id="som:SOMG_02132"/>
<dbReference type="InterPro" id="IPR058801">
    <property type="entry name" value="PDZD8_N"/>
</dbReference>
<keyword evidence="6" id="KW-0445">Lipid transport</keyword>
<feature type="region of interest" description="Disordered" evidence="9">
    <location>
        <begin position="483"/>
        <end position="545"/>
    </location>
</feature>
<feature type="compositionally biased region" description="Polar residues" evidence="9">
    <location>
        <begin position="534"/>
        <end position="543"/>
    </location>
</feature>
<feature type="compositionally biased region" description="Basic and acidic residues" evidence="9">
    <location>
        <begin position="656"/>
        <end position="665"/>
    </location>
</feature>
<dbReference type="GO" id="GO:0015914">
    <property type="term" value="P:phospholipid transport"/>
    <property type="evidence" value="ECO:0007669"/>
    <property type="project" value="TreeGrafter"/>
</dbReference>
<evidence type="ECO:0000256" key="7">
    <source>
        <dbReference type="ARBA" id="ARBA00023121"/>
    </source>
</evidence>
<evidence type="ECO:0000256" key="9">
    <source>
        <dbReference type="SAM" id="MobiDB-lite"/>
    </source>
</evidence>
<evidence type="ECO:0000313" key="12">
    <source>
        <dbReference type="Proteomes" id="UP001212411"/>
    </source>
</evidence>
<keyword evidence="2" id="KW-0813">Transport</keyword>
<evidence type="ECO:0000256" key="6">
    <source>
        <dbReference type="ARBA" id="ARBA00023055"/>
    </source>
</evidence>
<dbReference type="GO" id="GO:0005789">
    <property type="term" value="C:endoplasmic reticulum membrane"/>
    <property type="evidence" value="ECO:0007669"/>
    <property type="project" value="UniProtKB-SubCell"/>
</dbReference>
<dbReference type="Proteomes" id="UP001212411">
    <property type="component" value="Chromosome 1"/>
</dbReference>
<sequence>MSKGKTDDDKAEISIEDYKTTISDSPETVVIQDWVRLSPAFLNGKSGSVKVQEIEETSDGKIESNTLLSDIKVSTDEGKTTRYAIKNPKNVYFVKLINGKLLLHDPLNTHCLLSTMVLENYNITLYPTEVSENEAFSNRNAILLEPTTGKLLPQLDQITLDSQNLYLYARTPSKKEDWYFKLLSFSKSCPPLRPIDGPVTFDYDTVKNNLDNLSSPDLIWLNAFIGRIYLGIHKSEGFKNTIKHKLSRKLSKISTPEMMSEIQVTNVDVGESVPVVNNLDLISFSEAGELNVAADILYQGDCSFKAETSAKLTLGSKIPSKKVKFSLVIRLRHLSGRVRLFIKPPPSNRIWYGFYNEPKVELHVEPTVFQKQLSNSYLLNFIRNKLLDLIFETMVLPHMNDIAFFSDDPFPVKGGLYNSKDSKYYDTEKQAETKKSKKPDQSPEPQLDDADWKSIKSSESIVKDFDLNKSLTKDFGNDLDNSLSDGETKSVQLPTPFPVNTNPSYALRDNQSVKSTPADRKSTKSGKSRPKFWNDNSQSTISDATKKYGVAAKKSFYQGISEAKSMVKKLQANYLNSSDDEDEDMNTESHADNSTSRKAIIQPKEKEIPTKSPNLIDNDKKDDFLETNQLTDDKLSFANKNSQFKLLQKSDSGPSPKEETKRQPEGQENTLPFVNESMADDKLLAKEKESNTDESTLIAGKHKLPRRPLPYDVSNENNK</sequence>
<name>A0AAF0AU75_9SCHI</name>
<protein>
    <submittedName>
        <fullName evidence="11">Nucleus-vacuole junction protein Nvj2</fullName>
    </submittedName>
</protein>
<accession>A0AAF0AU75</accession>
<dbReference type="CDD" id="cd21675">
    <property type="entry name" value="SMP_TEX2"/>
    <property type="match status" value="1"/>
</dbReference>
<evidence type="ECO:0000256" key="8">
    <source>
        <dbReference type="ARBA" id="ARBA00023136"/>
    </source>
</evidence>
<feature type="compositionally biased region" description="Basic and acidic residues" evidence="9">
    <location>
        <begin position="423"/>
        <end position="441"/>
    </location>
</feature>
<dbReference type="EMBL" id="CP115611">
    <property type="protein sequence ID" value="WBW72166.1"/>
    <property type="molecule type" value="Genomic_DNA"/>
</dbReference>
<keyword evidence="8" id="KW-0472">Membrane</keyword>
<dbReference type="PANTHER" id="PTHR13466:SF19">
    <property type="entry name" value="NUCLEUS-VACUOLE JUNCTION PROTEIN 2"/>
    <property type="match status" value="1"/>
</dbReference>
<evidence type="ECO:0000313" key="11">
    <source>
        <dbReference type="EMBL" id="WBW72166.1"/>
    </source>
</evidence>
<dbReference type="GO" id="GO:0008289">
    <property type="term" value="F:lipid binding"/>
    <property type="evidence" value="ECO:0007669"/>
    <property type="project" value="UniProtKB-KW"/>
</dbReference>
<evidence type="ECO:0000256" key="1">
    <source>
        <dbReference type="ARBA" id="ARBA00004586"/>
    </source>
</evidence>
<feature type="region of interest" description="Disordered" evidence="9">
    <location>
        <begin position="641"/>
        <end position="719"/>
    </location>
</feature>
<dbReference type="GO" id="GO:1990456">
    <property type="term" value="P:mitochondrion-endoplasmic reticulum membrane tethering"/>
    <property type="evidence" value="ECO:0007669"/>
    <property type="project" value="TreeGrafter"/>
</dbReference>
<dbReference type="AlphaFoldDB" id="A0AAF0AU75"/>
<organism evidence="11 12">
    <name type="scientific">Schizosaccharomyces osmophilus</name>
    <dbReference type="NCBI Taxonomy" id="2545709"/>
    <lineage>
        <taxon>Eukaryota</taxon>
        <taxon>Fungi</taxon>
        <taxon>Dikarya</taxon>
        <taxon>Ascomycota</taxon>
        <taxon>Taphrinomycotina</taxon>
        <taxon>Schizosaccharomycetes</taxon>
        <taxon>Schizosaccharomycetales</taxon>
        <taxon>Schizosaccharomycetaceae</taxon>
        <taxon>Schizosaccharomyces</taxon>
    </lineage>
</organism>
<keyword evidence="3" id="KW-0812">Transmembrane</keyword>
<comment type="subcellular location">
    <subcellularLocation>
        <location evidence="1">Endoplasmic reticulum membrane</location>
    </subcellularLocation>
</comment>
<dbReference type="GeneID" id="80875613"/>
<proteinExistence type="predicted"/>
<feature type="region of interest" description="Disordered" evidence="9">
    <location>
        <begin position="575"/>
        <end position="623"/>
    </location>
</feature>
<evidence type="ECO:0000256" key="2">
    <source>
        <dbReference type="ARBA" id="ARBA00022448"/>
    </source>
</evidence>
<dbReference type="PROSITE" id="PS51847">
    <property type="entry name" value="SMP"/>
    <property type="match status" value="1"/>
</dbReference>
<evidence type="ECO:0000256" key="3">
    <source>
        <dbReference type="ARBA" id="ARBA00022692"/>
    </source>
</evidence>